<organism evidence="3 4">
    <name type="scientific">Pseudomonas caspiana</name>
    <dbReference type="NCBI Taxonomy" id="1451454"/>
    <lineage>
        <taxon>Bacteria</taxon>
        <taxon>Pseudomonadati</taxon>
        <taxon>Pseudomonadota</taxon>
        <taxon>Gammaproteobacteria</taxon>
        <taxon>Pseudomonadales</taxon>
        <taxon>Pseudomonadaceae</taxon>
        <taxon>Pseudomonas</taxon>
    </lineage>
</organism>
<dbReference type="OrthoDB" id="1099576at2"/>
<dbReference type="PANTHER" id="PTHR30273:SF2">
    <property type="entry name" value="PROTEIN FECR"/>
    <property type="match status" value="1"/>
</dbReference>
<evidence type="ECO:0008006" key="5">
    <source>
        <dbReference type="Google" id="ProtNLM"/>
    </source>
</evidence>
<feature type="domain" description="FecR N-terminal" evidence="2">
    <location>
        <begin position="9"/>
        <end position="45"/>
    </location>
</feature>
<dbReference type="InterPro" id="IPR032623">
    <property type="entry name" value="FecR_N"/>
</dbReference>
<dbReference type="RefSeq" id="WP_087273734.1">
    <property type="nucleotide sequence ID" value="NZ_JBJGBV010000010.1"/>
</dbReference>
<comment type="caution">
    <text evidence="3">The sequence shown here is derived from an EMBL/GenBank/DDBJ whole genome shotgun (WGS) entry which is preliminary data.</text>
</comment>
<name>A0A1Y3NUK8_9PSED</name>
<sequence>MNELPAALEQAIEWHARKASGQFTEGEHRAFERWLAADQSHAAAWNVLRSRLDQTFSNLSGSRARQVLSAGTSRRHLLRGALAVGGCALAARLVTWPGMPLDRLTADITTANAQRQTFVLADGSSLTLNAESAIDVNFTASMRTVRLLRGSLMAHIESQDRPFLLVCNDGSAQLVSGQCLLSQYQDHAQFWLKAGTAQLRSQRQTLALTTGQGARLDALGVHALPVSQTDPGAWVRGLLEVSDQSLGQVIDSLRPYQRGVLQVSDAAASLRISGVFSLDNSDQALAALKDILPLRIDRYWGVWTRIDRA</sequence>
<dbReference type="PANTHER" id="PTHR30273">
    <property type="entry name" value="PERIPLASMIC SIGNAL SENSOR AND SIGMA FACTOR ACTIVATOR FECR-RELATED"/>
    <property type="match status" value="1"/>
</dbReference>
<dbReference type="AlphaFoldDB" id="A0A1Y3NUK8"/>
<dbReference type="InterPro" id="IPR012373">
    <property type="entry name" value="Ferrdict_sens_TM"/>
</dbReference>
<dbReference type="Pfam" id="PF16220">
    <property type="entry name" value="DUF4880"/>
    <property type="match status" value="1"/>
</dbReference>
<proteinExistence type="predicted"/>
<evidence type="ECO:0000313" key="4">
    <source>
        <dbReference type="Proteomes" id="UP000195440"/>
    </source>
</evidence>
<dbReference type="EMBL" id="LOHF01000029">
    <property type="protein sequence ID" value="OUM71310.1"/>
    <property type="molecule type" value="Genomic_DNA"/>
</dbReference>
<dbReference type="PIRSF" id="PIRSF018266">
    <property type="entry name" value="FecR"/>
    <property type="match status" value="1"/>
</dbReference>
<dbReference type="GO" id="GO:0016989">
    <property type="term" value="F:sigma factor antagonist activity"/>
    <property type="evidence" value="ECO:0007669"/>
    <property type="project" value="TreeGrafter"/>
</dbReference>
<keyword evidence="4" id="KW-1185">Reference proteome</keyword>
<gene>
    <name evidence="3" type="ORF">AUC60_24130</name>
</gene>
<accession>A0A1Y3NUK8</accession>
<reference evidence="3 4" key="1">
    <citation type="journal article" date="2017" name="Syst. Appl. Microbiol.">
        <title>Pseudomonas caspiana sp. nov., a citrus pathogen in the Pseudomonas syringae phylogenetic group.</title>
        <authorList>
            <person name="Busquets A."/>
            <person name="Gomila M."/>
            <person name="Beiki F."/>
            <person name="Mulet M."/>
            <person name="Rahimian H."/>
            <person name="Garcia-Valdes E."/>
            <person name="Lalucat J."/>
        </authorList>
    </citation>
    <scope>NUCLEOTIDE SEQUENCE [LARGE SCALE GENOMIC DNA]</scope>
    <source>
        <strain evidence="3 4">FBF102</strain>
    </source>
</reference>
<evidence type="ECO:0000259" key="2">
    <source>
        <dbReference type="Pfam" id="PF16220"/>
    </source>
</evidence>
<protein>
    <recommendedName>
        <fullName evidence="5">FecR family protein</fullName>
    </recommendedName>
</protein>
<feature type="domain" description="FecR protein" evidence="1">
    <location>
        <begin position="107"/>
        <end position="196"/>
    </location>
</feature>
<dbReference type="Pfam" id="PF04773">
    <property type="entry name" value="FecR"/>
    <property type="match status" value="1"/>
</dbReference>
<dbReference type="Gene3D" id="2.60.120.1440">
    <property type="match status" value="1"/>
</dbReference>
<evidence type="ECO:0000259" key="1">
    <source>
        <dbReference type="Pfam" id="PF04773"/>
    </source>
</evidence>
<evidence type="ECO:0000313" key="3">
    <source>
        <dbReference type="EMBL" id="OUM71310.1"/>
    </source>
</evidence>
<dbReference type="InterPro" id="IPR006860">
    <property type="entry name" value="FecR"/>
</dbReference>
<dbReference type="Proteomes" id="UP000195440">
    <property type="component" value="Unassembled WGS sequence"/>
</dbReference>